<name>A0ACB8Y0C7_9ASTR</name>
<accession>A0ACB8Y0C7</accession>
<gene>
    <name evidence="1" type="ORF">L1987_86593</name>
</gene>
<proteinExistence type="predicted"/>
<evidence type="ECO:0000313" key="1">
    <source>
        <dbReference type="EMBL" id="KAI3676976.1"/>
    </source>
</evidence>
<reference evidence="2" key="1">
    <citation type="journal article" date="2022" name="Mol. Ecol. Resour.">
        <title>The genomes of chicory, endive, great burdock and yacon provide insights into Asteraceae palaeo-polyploidization history and plant inulin production.</title>
        <authorList>
            <person name="Fan W."/>
            <person name="Wang S."/>
            <person name="Wang H."/>
            <person name="Wang A."/>
            <person name="Jiang F."/>
            <person name="Liu H."/>
            <person name="Zhao H."/>
            <person name="Xu D."/>
            <person name="Zhang Y."/>
        </authorList>
    </citation>
    <scope>NUCLEOTIDE SEQUENCE [LARGE SCALE GENOMIC DNA]</scope>
    <source>
        <strain evidence="2">cv. Yunnan</strain>
    </source>
</reference>
<sequence length="228" mass="25560">MSTVAVVALERSNPFLLRKHARLSLSNPISFRKHARLSLSNFPLRACSEPNGDSDSSRKFLVLRPSPKGFTVILEEDGFSLELDIISSQNNSEVEAASTEVVIGNDPKATNSAAGENPPKSTDAESKKSKDPINYSVDSGLVFAGRFIEDNKWFYADYLKKDLLKMIDKMIEEVDWVPVLALIPFHKSTNPFVMKLKLMWPFIFFATKYGHFLSIKASIKASDNKKKE</sequence>
<keyword evidence="2" id="KW-1185">Reference proteome</keyword>
<organism evidence="1 2">
    <name type="scientific">Smallanthus sonchifolius</name>
    <dbReference type="NCBI Taxonomy" id="185202"/>
    <lineage>
        <taxon>Eukaryota</taxon>
        <taxon>Viridiplantae</taxon>
        <taxon>Streptophyta</taxon>
        <taxon>Embryophyta</taxon>
        <taxon>Tracheophyta</taxon>
        <taxon>Spermatophyta</taxon>
        <taxon>Magnoliopsida</taxon>
        <taxon>eudicotyledons</taxon>
        <taxon>Gunneridae</taxon>
        <taxon>Pentapetalae</taxon>
        <taxon>asterids</taxon>
        <taxon>campanulids</taxon>
        <taxon>Asterales</taxon>
        <taxon>Asteraceae</taxon>
        <taxon>Asteroideae</taxon>
        <taxon>Heliantheae alliance</taxon>
        <taxon>Millerieae</taxon>
        <taxon>Smallanthus</taxon>
    </lineage>
</organism>
<reference evidence="1 2" key="2">
    <citation type="journal article" date="2022" name="Mol. Ecol. Resour.">
        <title>The genomes of chicory, endive, great burdock and yacon provide insights into Asteraceae paleo-polyploidization history and plant inulin production.</title>
        <authorList>
            <person name="Fan W."/>
            <person name="Wang S."/>
            <person name="Wang H."/>
            <person name="Wang A."/>
            <person name="Jiang F."/>
            <person name="Liu H."/>
            <person name="Zhao H."/>
            <person name="Xu D."/>
            <person name="Zhang Y."/>
        </authorList>
    </citation>
    <scope>NUCLEOTIDE SEQUENCE [LARGE SCALE GENOMIC DNA]</scope>
    <source>
        <strain evidence="2">cv. Yunnan</strain>
        <tissue evidence="1">Leaves</tissue>
    </source>
</reference>
<dbReference type="EMBL" id="CM042046">
    <property type="protein sequence ID" value="KAI3676976.1"/>
    <property type="molecule type" value="Genomic_DNA"/>
</dbReference>
<dbReference type="Proteomes" id="UP001056120">
    <property type="component" value="Linkage Group LG29"/>
</dbReference>
<comment type="caution">
    <text evidence="1">The sequence shown here is derived from an EMBL/GenBank/DDBJ whole genome shotgun (WGS) entry which is preliminary data.</text>
</comment>
<protein>
    <submittedName>
        <fullName evidence="1">Uncharacterized protein</fullName>
    </submittedName>
</protein>
<evidence type="ECO:0000313" key="2">
    <source>
        <dbReference type="Proteomes" id="UP001056120"/>
    </source>
</evidence>